<feature type="compositionally biased region" description="Low complexity" evidence="1">
    <location>
        <begin position="218"/>
        <end position="227"/>
    </location>
</feature>
<organism evidence="3">
    <name type="scientific">Pseudictyota dubia</name>
    <dbReference type="NCBI Taxonomy" id="2749911"/>
    <lineage>
        <taxon>Eukaryota</taxon>
        <taxon>Sar</taxon>
        <taxon>Stramenopiles</taxon>
        <taxon>Ochrophyta</taxon>
        <taxon>Bacillariophyta</taxon>
        <taxon>Mediophyceae</taxon>
        <taxon>Biddulphiophycidae</taxon>
        <taxon>Eupodiscales</taxon>
        <taxon>Odontellaceae</taxon>
        <taxon>Pseudictyota</taxon>
    </lineage>
</organism>
<dbReference type="PANTHER" id="PTHR10219">
    <property type="entry name" value="GLYCOLIPID TRANSFER PROTEIN-RELATED"/>
    <property type="match status" value="1"/>
</dbReference>
<feature type="region of interest" description="Disordered" evidence="1">
    <location>
        <begin position="424"/>
        <end position="450"/>
    </location>
</feature>
<dbReference type="GO" id="GO:1902387">
    <property type="term" value="F:ceramide 1-phosphate binding"/>
    <property type="evidence" value="ECO:0007669"/>
    <property type="project" value="TreeGrafter"/>
</dbReference>
<dbReference type="GO" id="GO:0005829">
    <property type="term" value="C:cytosol"/>
    <property type="evidence" value="ECO:0007669"/>
    <property type="project" value="TreeGrafter"/>
</dbReference>
<feature type="compositionally biased region" description="Polar residues" evidence="1">
    <location>
        <begin position="657"/>
        <end position="673"/>
    </location>
</feature>
<feature type="compositionally biased region" description="Polar residues" evidence="1">
    <location>
        <begin position="612"/>
        <end position="621"/>
    </location>
</feature>
<sequence length="803" mass="86632">MSAKQQDACFLTPNDPALESSCRFSHVGTKSASSERLADLVSDSHLSSALPIEAEEGVPDMLTAPGIGGLGRAQFFNVAILALLGLATAADLARRGVVTASRVDWGVDSSSQFYYDDLSTEGIVPPSRFAPPYETKAARSKLGLGSAMIGSVTTALSPILPFAGGVDLRRGEAWGLDGDEAGSASGWIRGAVDAMWEYSNSSSTWGWGLWSSPSAESSADSVAKVPRGGAGGGRSKSDRKSKRSVPVHREPALSAADPFLPAKSIGELTLGDITVAFRYAVESGRDGFNRKDFVKRAGEDGKPLSEHATKALDAMDTATAKSRGKGIEPAKTSALPKKVEEEVGGTGPLSPKVGFGDVDALQFCAAMRLFAEWRVLRQVPEGYKGYAVGMGLGHKDVVQNVVKIESAVHDLLLIQDEEMEYSLDDASCKTSDESEEESGVCPGSDASQLRAGPLRSPTLRDLLQYEIDHRVQTQGKLPRLKEKSAAMGLLWVRRQLQYQTAIFSNMLKVGSLPGSIFPTAIDAVRSAYSEVYDKFHGWAVQKIFNYSFQAAPEAEVIYKHMNPARLVEVTAQARSGEIDHVGGIRYESTETTESETVTIVSSEGDEEKMSEDTTVTRTTSMEKSWDDETSSSKSEEKVHTHSNDGSHQEILVEENQFIDNSTSTESEAKATNNNDDDSNPWVKFGSHIASEWDKLANHVGGECDKLGKHIGGEWDKLAANVVRLFNKDDNHGMSSSRGTDVRGGSSSPVDGGLSGEALEEYVSSQMAQDAHNHIERYLRIVRPLLTDLAGLFDEMNMDDPTKV</sequence>
<name>A0A7R9W955_9STRA</name>
<dbReference type="GO" id="GO:0016020">
    <property type="term" value="C:membrane"/>
    <property type="evidence" value="ECO:0007669"/>
    <property type="project" value="TreeGrafter"/>
</dbReference>
<feature type="compositionally biased region" description="Basic and acidic residues" evidence="1">
    <location>
        <begin position="633"/>
        <end position="647"/>
    </location>
</feature>
<protein>
    <recommendedName>
        <fullName evidence="2">Glycolipid transfer protein domain-containing protein</fullName>
    </recommendedName>
</protein>
<feature type="region of interest" description="Disordered" evidence="1">
    <location>
        <begin position="317"/>
        <end position="348"/>
    </location>
</feature>
<dbReference type="Gene3D" id="1.10.3520.10">
    <property type="entry name" value="Glycolipid transfer protein"/>
    <property type="match status" value="1"/>
</dbReference>
<dbReference type="InterPro" id="IPR014830">
    <property type="entry name" value="Glycolipid_transfer_prot_dom"/>
</dbReference>
<dbReference type="GO" id="GO:1902388">
    <property type="term" value="F:ceramide 1-phosphate transfer activity"/>
    <property type="evidence" value="ECO:0007669"/>
    <property type="project" value="TreeGrafter"/>
</dbReference>
<reference evidence="3" key="1">
    <citation type="submission" date="2021-01" db="EMBL/GenBank/DDBJ databases">
        <authorList>
            <person name="Corre E."/>
            <person name="Pelletier E."/>
            <person name="Niang G."/>
            <person name="Scheremetjew M."/>
            <person name="Finn R."/>
            <person name="Kale V."/>
            <person name="Holt S."/>
            <person name="Cochrane G."/>
            <person name="Meng A."/>
            <person name="Brown T."/>
            <person name="Cohen L."/>
        </authorList>
    </citation>
    <scope>NUCLEOTIDE SEQUENCE</scope>
    <source>
        <strain evidence="3">CCMP147</strain>
    </source>
</reference>
<gene>
    <name evidence="3" type="ORF">TDUB1175_LOCUS16781</name>
</gene>
<feature type="region of interest" description="Disordered" evidence="1">
    <location>
        <begin position="728"/>
        <end position="752"/>
    </location>
</feature>
<feature type="compositionally biased region" description="Basic residues" evidence="1">
    <location>
        <begin position="237"/>
        <end position="246"/>
    </location>
</feature>
<dbReference type="SUPFAM" id="SSF110004">
    <property type="entry name" value="Glycolipid transfer protein, GLTP"/>
    <property type="match status" value="1"/>
</dbReference>
<proteinExistence type="predicted"/>
<dbReference type="InterPro" id="IPR036497">
    <property type="entry name" value="GLTP_sf"/>
</dbReference>
<dbReference type="EMBL" id="HBED01033488">
    <property type="protein sequence ID" value="CAD8317986.1"/>
    <property type="molecule type" value="Transcribed_RNA"/>
</dbReference>
<evidence type="ECO:0000256" key="1">
    <source>
        <dbReference type="SAM" id="MobiDB-lite"/>
    </source>
</evidence>
<dbReference type="Pfam" id="PF08718">
    <property type="entry name" value="GLTP"/>
    <property type="match status" value="1"/>
</dbReference>
<feature type="compositionally biased region" description="Polar residues" evidence="1">
    <location>
        <begin position="732"/>
        <end position="748"/>
    </location>
</feature>
<feature type="domain" description="Glycolipid transfer protein" evidence="2">
    <location>
        <begin position="450"/>
        <end position="562"/>
    </location>
</feature>
<evidence type="ECO:0000259" key="2">
    <source>
        <dbReference type="Pfam" id="PF08718"/>
    </source>
</evidence>
<feature type="region of interest" description="Disordered" evidence="1">
    <location>
        <begin position="218"/>
        <end position="250"/>
    </location>
</feature>
<feature type="region of interest" description="Disordered" evidence="1">
    <location>
        <begin position="581"/>
        <end position="680"/>
    </location>
</feature>
<evidence type="ECO:0000313" key="3">
    <source>
        <dbReference type="EMBL" id="CAD8317986.1"/>
    </source>
</evidence>
<dbReference type="AlphaFoldDB" id="A0A7R9W955"/>
<feature type="compositionally biased region" description="Low complexity" evidence="1">
    <location>
        <begin position="589"/>
        <end position="602"/>
    </location>
</feature>
<accession>A0A7R9W955</accession>